<dbReference type="EMBL" id="JASNGB010000240">
    <property type="protein sequence ID" value="MDL2345618.1"/>
    <property type="molecule type" value="Genomic_DNA"/>
</dbReference>
<dbReference type="GO" id="GO:0004177">
    <property type="term" value="F:aminopeptidase activity"/>
    <property type="evidence" value="ECO:0007669"/>
    <property type="project" value="UniProtKB-KW"/>
</dbReference>
<keyword evidence="1" id="KW-0645">Protease</keyword>
<dbReference type="Proteomes" id="UP001302059">
    <property type="component" value="Unassembled WGS sequence"/>
</dbReference>
<feature type="non-terminal residue" evidence="1">
    <location>
        <position position="47"/>
    </location>
</feature>
<proteinExistence type="predicted"/>
<evidence type="ECO:0000313" key="2">
    <source>
        <dbReference type="Proteomes" id="UP001302059"/>
    </source>
</evidence>
<reference evidence="1 2" key="1">
    <citation type="submission" date="2023-05" db="EMBL/GenBank/DDBJ databases">
        <authorList>
            <person name="Gao F."/>
        </authorList>
    </citation>
    <scope>NUCLEOTIDE SEQUENCE [LARGE SCALE GENOMIC DNA]</scope>
    <source>
        <strain evidence="1 2">MIMF12</strain>
    </source>
</reference>
<gene>
    <name evidence="1" type="ORF">QOL99_15885</name>
</gene>
<sequence>MLYPRTVPTTDPSPALSYDPAAHAALLADYCLSAAPGERLLVAGGVS</sequence>
<keyword evidence="1" id="KW-0031">Aminopeptidase</keyword>
<keyword evidence="2" id="KW-1185">Reference proteome</keyword>
<keyword evidence="1" id="KW-0378">Hydrolase</keyword>
<accession>A0ABT7JMG0</accession>
<protein>
    <submittedName>
        <fullName evidence="1">Aminopeptidase</fullName>
    </submittedName>
</protein>
<organism evidence="1 2">
    <name type="scientific">Deinococcus rhizophilus</name>
    <dbReference type="NCBI Taxonomy" id="3049544"/>
    <lineage>
        <taxon>Bacteria</taxon>
        <taxon>Thermotogati</taxon>
        <taxon>Deinococcota</taxon>
        <taxon>Deinococci</taxon>
        <taxon>Deinococcales</taxon>
        <taxon>Deinococcaceae</taxon>
        <taxon>Deinococcus</taxon>
    </lineage>
</organism>
<evidence type="ECO:0000313" key="1">
    <source>
        <dbReference type="EMBL" id="MDL2345618.1"/>
    </source>
</evidence>
<comment type="caution">
    <text evidence="1">The sequence shown here is derived from an EMBL/GenBank/DDBJ whole genome shotgun (WGS) entry which is preliminary data.</text>
</comment>
<name>A0ABT7JMG0_9DEIO</name>